<organism evidence="1 2">
    <name type="scientific">Cytobacillus firmus</name>
    <name type="common">Bacillus firmus</name>
    <dbReference type="NCBI Taxonomy" id="1399"/>
    <lineage>
        <taxon>Bacteria</taxon>
        <taxon>Bacillati</taxon>
        <taxon>Bacillota</taxon>
        <taxon>Bacilli</taxon>
        <taxon>Bacillales</taxon>
        <taxon>Bacillaceae</taxon>
        <taxon>Cytobacillus</taxon>
    </lineage>
</organism>
<proteinExistence type="predicted"/>
<dbReference type="AlphaFoldDB" id="A0A366JVB2"/>
<name>A0A366JVB2_CYTFI</name>
<keyword evidence="2" id="KW-1185">Reference proteome</keyword>
<protein>
    <submittedName>
        <fullName evidence="1">Uncharacterized protein</fullName>
    </submittedName>
</protein>
<dbReference type="EMBL" id="QNSF01000006">
    <property type="protein sequence ID" value="RBP93163.1"/>
    <property type="molecule type" value="Genomic_DNA"/>
</dbReference>
<accession>A0A366JVB2</accession>
<reference evidence="1 2" key="1">
    <citation type="submission" date="2018-06" db="EMBL/GenBank/DDBJ databases">
        <title>Freshwater and sediment microbial communities from various areas in North America, analyzing microbe dynamics in response to fracking.</title>
        <authorList>
            <person name="Lamendella R."/>
        </authorList>
    </citation>
    <scope>NUCLEOTIDE SEQUENCE [LARGE SCALE GENOMIC DNA]</scope>
    <source>
        <strain evidence="1 2">14_TX</strain>
    </source>
</reference>
<evidence type="ECO:0000313" key="2">
    <source>
        <dbReference type="Proteomes" id="UP000252731"/>
    </source>
</evidence>
<evidence type="ECO:0000313" key="1">
    <source>
        <dbReference type="EMBL" id="RBP93163.1"/>
    </source>
</evidence>
<dbReference type="Proteomes" id="UP000252731">
    <property type="component" value="Unassembled WGS sequence"/>
</dbReference>
<comment type="caution">
    <text evidence="1">The sequence shown here is derived from an EMBL/GenBank/DDBJ whole genome shotgun (WGS) entry which is preliminary data.</text>
</comment>
<sequence length="83" mass="9718">MYQKKCKKCNSSSFSSSETGEWLCPVCGNELTSEIFLNAMTREPVHIICKKKKIPHSYSLQQVYKNYRKRIGLSYYSNKRTID</sequence>
<gene>
    <name evidence="1" type="ORF">DFO70_106296</name>
</gene>